<evidence type="ECO:0000256" key="6">
    <source>
        <dbReference type="PROSITE-ProRule" id="PRU00433"/>
    </source>
</evidence>
<evidence type="ECO:0000313" key="10">
    <source>
        <dbReference type="Proteomes" id="UP000202922"/>
    </source>
</evidence>
<dbReference type="AlphaFoldDB" id="A0A238JQE3"/>
<keyword evidence="3 6" id="KW-0479">Metal-binding</keyword>
<dbReference type="InterPro" id="IPR009056">
    <property type="entry name" value="Cyt_c-like_dom"/>
</dbReference>
<dbReference type="GO" id="GO:0020037">
    <property type="term" value="F:heme binding"/>
    <property type="evidence" value="ECO:0007669"/>
    <property type="project" value="InterPro"/>
</dbReference>
<evidence type="ECO:0000256" key="1">
    <source>
        <dbReference type="ARBA" id="ARBA00022448"/>
    </source>
</evidence>
<feature type="signal peptide" evidence="7">
    <location>
        <begin position="1"/>
        <end position="21"/>
    </location>
</feature>
<keyword evidence="1" id="KW-0813">Transport</keyword>
<sequence>MKFKVLGSACALIVTANMAMATDATATEEAAAAEEVTFEITGDAAAGEKVFRKCKACHAVGPDAKPKAGPVLNGIVGRVAGSIEGFGYSDAMVAAGADEGVIWSPESLDAFLLKPKEFVEGTKMSFAGLRKEDDRVNLIAYLASFETE</sequence>
<feature type="chain" id="PRO_5013144847" evidence="7">
    <location>
        <begin position="22"/>
        <end position="148"/>
    </location>
</feature>
<keyword evidence="5 6" id="KW-0408">Iron</keyword>
<keyword evidence="4" id="KW-0249">Electron transport</keyword>
<dbReference type="PRINTS" id="PR00604">
    <property type="entry name" value="CYTCHRMECIAB"/>
</dbReference>
<dbReference type="PROSITE" id="PS51007">
    <property type="entry name" value="CYTC"/>
    <property type="match status" value="1"/>
</dbReference>
<organism evidence="9 10">
    <name type="scientific">Actibacterium lipolyticum</name>
    <dbReference type="NCBI Taxonomy" id="1524263"/>
    <lineage>
        <taxon>Bacteria</taxon>
        <taxon>Pseudomonadati</taxon>
        <taxon>Pseudomonadota</taxon>
        <taxon>Alphaproteobacteria</taxon>
        <taxon>Rhodobacterales</taxon>
        <taxon>Roseobacteraceae</taxon>
        <taxon>Actibacterium</taxon>
    </lineage>
</organism>
<dbReference type="SUPFAM" id="SSF46626">
    <property type="entry name" value="Cytochrome c"/>
    <property type="match status" value="1"/>
</dbReference>
<keyword evidence="7" id="KW-0732">Signal</keyword>
<evidence type="ECO:0000259" key="8">
    <source>
        <dbReference type="PROSITE" id="PS51007"/>
    </source>
</evidence>
<name>A0A238JQE3_9RHOB</name>
<keyword evidence="10" id="KW-1185">Reference proteome</keyword>
<dbReference type="GO" id="GO:0046872">
    <property type="term" value="F:metal ion binding"/>
    <property type="evidence" value="ECO:0007669"/>
    <property type="project" value="UniProtKB-KW"/>
</dbReference>
<evidence type="ECO:0000256" key="3">
    <source>
        <dbReference type="ARBA" id="ARBA00022723"/>
    </source>
</evidence>
<keyword evidence="2 6" id="KW-0349">Heme</keyword>
<evidence type="ECO:0000313" key="9">
    <source>
        <dbReference type="EMBL" id="SMX32387.1"/>
    </source>
</evidence>
<feature type="domain" description="Cytochrome c" evidence="8">
    <location>
        <begin position="42"/>
        <end position="146"/>
    </location>
</feature>
<evidence type="ECO:0000256" key="7">
    <source>
        <dbReference type="SAM" id="SignalP"/>
    </source>
</evidence>
<reference evidence="10" key="1">
    <citation type="submission" date="2017-05" db="EMBL/GenBank/DDBJ databases">
        <authorList>
            <person name="Rodrigo-Torres L."/>
            <person name="Arahal R. D."/>
            <person name="Lucena T."/>
        </authorList>
    </citation>
    <scope>NUCLEOTIDE SEQUENCE [LARGE SCALE GENOMIC DNA]</scope>
    <source>
        <strain evidence="10">CECT 8621</strain>
    </source>
</reference>
<dbReference type="GO" id="GO:0009055">
    <property type="term" value="F:electron transfer activity"/>
    <property type="evidence" value="ECO:0007669"/>
    <property type="project" value="InterPro"/>
</dbReference>
<dbReference type="Gene3D" id="1.10.760.10">
    <property type="entry name" value="Cytochrome c-like domain"/>
    <property type="match status" value="1"/>
</dbReference>
<accession>A0A238JQE3</accession>
<evidence type="ECO:0000256" key="5">
    <source>
        <dbReference type="ARBA" id="ARBA00023004"/>
    </source>
</evidence>
<dbReference type="InterPro" id="IPR036909">
    <property type="entry name" value="Cyt_c-like_dom_sf"/>
</dbReference>
<dbReference type="EMBL" id="FXYE01000001">
    <property type="protein sequence ID" value="SMX32387.1"/>
    <property type="molecule type" value="Genomic_DNA"/>
</dbReference>
<evidence type="ECO:0000256" key="2">
    <source>
        <dbReference type="ARBA" id="ARBA00022617"/>
    </source>
</evidence>
<dbReference type="PANTHER" id="PTHR11961">
    <property type="entry name" value="CYTOCHROME C"/>
    <property type="match status" value="1"/>
</dbReference>
<dbReference type="Proteomes" id="UP000202922">
    <property type="component" value="Unassembled WGS sequence"/>
</dbReference>
<proteinExistence type="predicted"/>
<protein>
    <submittedName>
        <fullName evidence="9">Cytochrome c-552</fullName>
    </submittedName>
</protein>
<gene>
    <name evidence="9" type="primary">cycM_1</name>
    <name evidence="9" type="ORF">COL8621_00801</name>
</gene>
<evidence type="ECO:0000256" key="4">
    <source>
        <dbReference type="ARBA" id="ARBA00022982"/>
    </source>
</evidence>
<dbReference type="InterPro" id="IPR002327">
    <property type="entry name" value="Cyt_c_1A/1B"/>
</dbReference>